<dbReference type="InterPro" id="IPR006311">
    <property type="entry name" value="TAT_signal"/>
</dbReference>
<dbReference type="Gene3D" id="3.90.76.10">
    <property type="entry name" value="Dipeptide-binding Protein, Domain 1"/>
    <property type="match status" value="1"/>
</dbReference>
<accession>L9VMS4</accession>
<dbReference type="InterPro" id="IPR000914">
    <property type="entry name" value="SBP_5_dom"/>
</dbReference>
<dbReference type="PANTHER" id="PTHR30290:SF9">
    <property type="entry name" value="OLIGOPEPTIDE-BINDING PROTEIN APPA"/>
    <property type="match status" value="1"/>
</dbReference>
<sequence>MEDVAPSTTRRGLLAGSGVAAMSSLAGCFDRLWSQAETPGQDQVSMSIKAVPADDDPIAATIASRLRENYSDAGIDASPEPVAKAELYRDVLLEGDYDVFVARHPGFDDPDALYGLLHSRFIGEQGWQNPFQFTELAADDHLETQREATEDDRPAELVELLDYLLQSVPFTAVAHPYRITGARESFEVPAPPRDALGYLKLCAHAANGPRDDPLEIGVFGEGLTERLNPLAVDRNRIEGLLDLLYDPLARRVDGEYVPWLAESAEWHEGGGLRTRITLRDGLEWHDGEPLDAEDVAFTLECIEDTSLGDVDGGIPAPRFRGRQTLVESTDVVDSRTIELYFTNTTRAVAARALTIPLLPEHIWADRSELLTERQTVAMTHDNENPIGSGLFAFVDASTDDEVVLEPFDAHVFRGTSDRPSVLEGFSRFEGIRFQVAPNSGAMRDLLIDGEIDVTASEIPPGTVEDIRDASNVSTTMEATDAFYMVGFNSQHAELGNPNFRRVCARLIDRQHIVSEVLEGFATQAKDTPSLAGIHDDAWEHDDAEFADPDPDILAFPGTDGSVDTSRSRPLFQDIGYNYDDGQLLK</sequence>
<feature type="domain" description="Solute-binding protein family 5" evidence="5">
    <location>
        <begin position="255"/>
        <end position="542"/>
    </location>
</feature>
<dbReference type="GO" id="GO:0015833">
    <property type="term" value="P:peptide transport"/>
    <property type="evidence" value="ECO:0007669"/>
    <property type="project" value="TreeGrafter"/>
</dbReference>
<dbReference type="Pfam" id="PF00496">
    <property type="entry name" value="SBP_bac_5"/>
    <property type="match status" value="1"/>
</dbReference>
<dbReference type="InterPro" id="IPR039424">
    <property type="entry name" value="SBP_5"/>
</dbReference>
<keyword evidence="3" id="KW-0732">Signal</keyword>
<evidence type="ECO:0000313" key="7">
    <source>
        <dbReference type="Proteomes" id="UP000011599"/>
    </source>
</evidence>
<protein>
    <submittedName>
        <fullName evidence="6">Family 5 extracellular solute-binding protein</fullName>
    </submittedName>
</protein>
<dbReference type="AlphaFoldDB" id="L9VMS4"/>
<comment type="similarity">
    <text evidence="1">Belongs to the bacterial solute-binding protein 5 family.</text>
</comment>
<evidence type="ECO:0000256" key="4">
    <source>
        <dbReference type="SAM" id="MobiDB-lite"/>
    </source>
</evidence>
<dbReference type="EMBL" id="AOHW01000042">
    <property type="protein sequence ID" value="ELY38292.1"/>
    <property type="molecule type" value="Genomic_DNA"/>
</dbReference>
<dbReference type="PANTHER" id="PTHR30290">
    <property type="entry name" value="PERIPLASMIC BINDING COMPONENT OF ABC TRANSPORTER"/>
    <property type="match status" value="1"/>
</dbReference>
<keyword evidence="7" id="KW-1185">Reference proteome</keyword>
<dbReference type="Gene3D" id="3.40.190.10">
    <property type="entry name" value="Periplasmic binding protein-like II"/>
    <property type="match status" value="1"/>
</dbReference>
<dbReference type="eggNOG" id="arCOG06310">
    <property type="taxonomic scope" value="Archaea"/>
</dbReference>
<dbReference type="Gene3D" id="3.10.105.10">
    <property type="entry name" value="Dipeptide-binding Protein, Domain 3"/>
    <property type="match status" value="2"/>
</dbReference>
<reference evidence="6 7" key="1">
    <citation type="journal article" date="2014" name="PLoS Genet.">
        <title>Phylogenetically driven sequencing of extremely halophilic archaea reveals strategies for static and dynamic osmo-response.</title>
        <authorList>
            <person name="Becker E.A."/>
            <person name="Seitzer P.M."/>
            <person name="Tritt A."/>
            <person name="Larsen D."/>
            <person name="Krusor M."/>
            <person name="Yao A.I."/>
            <person name="Wu D."/>
            <person name="Madern D."/>
            <person name="Eisen J.A."/>
            <person name="Darling A.E."/>
            <person name="Facciotti M.T."/>
        </authorList>
    </citation>
    <scope>NUCLEOTIDE SEQUENCE [LARGE SCALE GENOMIC DNA]</scope>
    <source>
        <strain evidence="6 7">GA33</strain>
    </source>
</reference>
<dbReference type="eggNOG" id="arCOG01534">
    <property type="taxonomic scope" value="Archaea"/>
</dbReference>
<keyword evidence="2" id="KW-0813">Transport</keyword>
<evidence type="ECO:0000313" key="6">
    <source>
        <dbReference type="EMBL" id="ELY38292.1"/>
    </source>
</evidence>
<evidence type="ECO:0000256" key="2">
    <source>
        <dbReference type="ARBA" id="ARBA00022448"/>
    </source>
</evidence>
<name>L9VMS4_9EURY</name>
<proteinExistence type="inferred from homology"/>
<evidence type="ECO:0000259" key="5">
    <source>
        <dbReference type="Pfam" id="PF00496"/>
    </source>
</evidence>
<comment type="caution">
    <text evidence="6">The sequence shown here is derived from an EMBL/GenBank/DDBJ whole genome shotgun (WGS) entry which is preliminary data.</text>
</comment>
<organism evidence="6 7">
    <name type="scientific">Natronorubrum tibetense GA33</name>
    <dbReference type="NCBI Taxonomy" id="1114856"/>
    <lineage>
        <taxon>Archaea</taxon>
        <taxon>Methanobacteriati</taxon>
        <taxon>Methanobacteriota</taxon>
        <taxon>Stenosarchaea group</taxon>
        <taxon>Halobacteria</taxon>
        <taxon>Halobacteriales</taxon>
        <taxon>Natrialbaceae</taxon>
        <taxon>Natronorubrum</taxon>
    </lineage>
</organism>
<dbReference type="CDD" id="cd00995">
    <property type="entry name" value="PBP2_NikA_DppA_OppA_like"/>
    <property type="match status" value="1"/>
</dbReference>
<evidence type="ECO:0000256" key="1">
    <source>
        <dbReference type="ARBA" id="ARBA00005695"/>
    </source>
</evidence>
<dbReference type="GO" id="GO:1904680">
    <property type="term" value="F:peptide transmembrane transporter activity"/>
    <property type="evidence" value="ECO:0007669"/>
    <property type="project" value="TreeGrafter"/>
</dbReference>
<dbReference type="PATRIC" id="fig|1114856.3.peg.3465"/>
<dbReference type="PROSITE" id="PS51318">
    <property type="entry name" value="TAT"/>
    <property type="match status" value="1"/>
</dbReference>
<dbReference type="Proteomes" id="UP000011599">
    <property type="component" value="Unassembled WGS sequence"/>
</dbReference>
<feature type="compositionally biased region" description="Acidic residues" evidence="4">
    <location>
        <begin position="541"/>
        <end position="550"/>
    </location>
</feature>
<gene>
    <name evidence="6" type="ORF">C496_16757</name>
</gene>
<dbReference type="STRING" id="1114856.GCA_000383975_00026"/>
<dbReference type="RefSeq" id="WP_006091386.1">
    <property type="nucleotide sequence ID" value="NZ_AOHW01000042.1"/>
</dbReference>
<feature type="region of interest" description="Disordered" evidence="4">
    <location>
        <begin position="541"/>
        <end position="566"/>
    </location>
</feature>
<dbReference type="OrthoDB" id="233597at2157"/>
<evidence type="ECO:0000256" key="3">
    <source>
        <dbReference type="ARBA" id="ARBA00022729"/>
    </source>
</evidence>
<dbReference type="SUPFAM" id="SSF53850">
    <property type="entry name" value="Periplasmic binding protein-like II"/>
    <property type="match status" value="2"/>
</dbReference>